<organism evidence="1 2">
    <name type="scientific">Solirubrobacter phytolaccae</name>
    <dbReference type="NCBI Taxonomy" id="1404360"/>
    <lineage>
        <taxon>Bacteria</taxon>
        <taxon>Bacillati</taxon>
        <taxon>Actinomycetota</taxon>
        <taxon>Thermoleophilia</taxon>
        <taxon>Solirubrobacterales</taxon>
        <taxon>Solirubrobacteraceae</taxon>
        <taxon>Solirubrobacter</taxon>
    </lineage>
</organism>
<dbReference type="EMBL" id="JAPDDP010000004">
    <property type="protein sequence ID" value="MDA0179235.1"/>
    <property type="molecule type" value="Genomic_DNA"/>
</dbReference>
<reference evidence="1" key="1">
    <citation type="submission" date="2022-10" db="EMBL/GenBank/DDBJ databases">
        <title>The WGS of Solirubrobacter phytolaccae KCTC 29190.</title>
        <authorList>
            <person name="Jiang Z."/>
        </authorList>
    </citation>
    <scope>NUCLEOTIDE SEQUENCE</scope>
    <source>
        <strain evidence="1">KCTC 29190</strain>
    </source>
</reference>
<proteinExistence type="predicted"/>
<name>A0A9X3N6A9_9ACTN</name>
<dbReference type="AlphaFoldDB" id="A0A9X3N6A9"/>
<keyword evidence="2" id="KW-1185">Reference proteome</keyword>
<evidence type="ECO:0000313" key="2">
    <source>
        <dbReference type="Proteomes" id="UP001147653"/>
    </source>
</evidence>
<evidence type="ECO:0000313" key="1">
    <source>
        <dbReference type="EMBL" id="MDA0179235.1"/>
    </source>
</evidence>
<protein>
    <submittedName>
        <fullName evidence="1">Uncharacterized protein</fullName>
    </submittedName>
</protein>
<gene>
    <name evidence="1" type="ORF">OJ997_02915</name>
</gene>
<sequence>MPSVSFPRPLSPPERAALRDLIERAGVPERDVLLAQVDAAEALSGCACPCPTISLRVDPTAAEPVEYTAKPIATADYDDGAVMVWVEDGWLSHLELTWYVADPPPSAFPPPTSMSNHRVG</sequence>
<accession>A0A9X3N6A9</accession>
<comment type="caution">
    <text evidence="1">The sequence shown here is derived from an EMBL/GenBank/DDBJ whole genome shotgun (WGS) entry which is preliminary data.</text>
</comment>
<dbReference type="Proteomes" id="UP001147653">
    <property type="component" value="Unassembled WGS sequence"/>
</dbReference>
<dbReference type="RefSeq" id="WP_270023502.1">
    <property type="nucleotide sequence ID" value="NZ_JAPDDP010000004.1"/>
</dbReference>